<dbReference type="GeneID" id="63829406"/>
<keyword evidence="2" id="KW-1185">Reference proteome</keyword>
<accession>A0A165F2W0</accession>
<name>A0A165F2W0_9APHY</name>
<dbReference type="Proteomes" id="UP000076871">
    <property type="component" value="Unassembled WGS sequence"/>
</dbReference>
<evidence type="ECO:0000313" key="1">
    <source>
        <dbReference type="EMBL" id="KZT08259.1"/>
    </source>
</evidence>
<proteinExistence type="predicted"/>
<dbReference type="InParanoid" id="A0A165F2W0"/>
<sequence>MLQRPDIVWKNYVAKKNIVQKRRDVVWKNYITEKDIVQKGRDVLRKKGDVAQERNAHADVHLRSSDGTI</sequence>
<reference evidence="1 2" key="1">
    <citation type="journal article" date="2016" name="Mol. Biol. Evol.">
        <title>Comparative Genomics of Early-Diverging Mushroom-Forming Fungi Provides Insights into the Origins of Lignocellulose Decay Capabilities.</title>
        <authorList>
            <person name="Nagy L.G."/>
            <person name="Riley R."/>
            <person name="Tritt A."/>
            <person name="Adam C."/>
            <person name="Daum C."/>
            <person name="Floudas D."/>
            <person name="Sun H."/>
            <person name="Yadav J.S."/>
            <person name="Pangilinan J."/>
            <person name="Larsson K.H."/>
            <person name="Matsuura K."/>
            <person name="Barry K."/>
            <person name="Labutti K."/>
            <person name="Kuo R."/>
            <person name="Ohm R.A."/>
            <person name="Bhattacharya S.S."/>
            <person name="Shirouzu T."/>
            <person name="Yoshinaga Y."/>
            <person name="Martin F.M."/>
            <person name="Grigoriev I.V."/>
            <person name="Hibbett D.S."/>
        </authorList>
    </citation>
    <scope>NUCLEOTIDE SEQUENCE [LARGE SCALE GENOMIC DNA]</scope>
    <source>
        <strain evidence="1 2">93-53</strain>
    </source>
</reference>
<protein>
    <submittedName>
        <fullName evidence="1">Uncharacterized protein</fullName>
    </submittedName>
</protein>
<dbReference type="RefSeq" id="XP_040765999.1">
    <property type="nucleotide sequence ID" value="XM_040912378.1"/>
</dbReference>
<evidence type="ECO:0000313" key="2">
    <source>
        <dbReference type="Proteomes" id="UP000076871"/>
    </source>
</evidence>
<gene>
    <name evidence="1" type="ORF">LAESUDRAFT_757937</name>
</gene>
<dbReference type="EMBL" id="KV427616">
    <property type="protein sequence ID" value="KZT08259.1"/>
    <property type="molecule type" value="Genomic_DNA"/>
</dbReference>
<dbReference type="AlphaFoldDB" id="A0A165F2W0"/>
<organism evidence="1 2">
    <name type="scientific">Laetiporus sulphureus 93-53</name>
    <dbReference type="NCBI Taxonomy" id="1314785"/>
    <lineage>
        <taxon>Eukaryota</taxon>
        <taxon>Fungi</taxon>
        <taxon>Dikarya</taxon>
        <taxon>Basidiomycota</taxon>
        <taxon>Agaricomycotina</taxon>
        <taxon>Agaricomycetes</taxon>
        <taxon>Polyporales</taxon>
        <taxon>Laetiporus</taxon>
    </lineage>
</organism>